<dbReference type="OrthoDB" id="66144at2759"/>
<protein>
    <recommendedName>
        <fullName evidence="1">Methyltransferase type 12 domain-containing protein</fullName>
    </recommendedName>
</protein>
<dbReference type="InterPro" id="IPR013217">
    <property type="entry name" value="Methyltransf_12"/>
</dbReference>
<dbReference type="Pfam" id="PF08242">
    <property type="entry name" value="Methyltransf_12"/>
    <property type="match status" value="1"/>
</dbReference>
<gene>
    <name evidence="2" type="ORF">BD289DRAFT_423351</name>
</gene>
<accession>A0A2T3AJR9</accession>
<dbReference type="InterPro" id="IPR029063">
    <property type="entry name" value="SAM-dependent_MTases_sf"/>
</dbReference>
<organism evidence="2 3">
    <name type="scientific">Coniella lustricola</name>
    <dbReference type="NCBI Taxonomy" id="2025994"/>
    <lineage>
        <taxon>Eukaryota</taxon>
        <taxon>Fungi</taxon>
        <taxon>Dikarya</taxon>
        <taxon>Ascomycota</taxon>
        <taxon>Pezizomycotina</taxon>
        <taxon>Sordariomycetes</taxon>
        <taxon>Sordariomycetidae</taxon>
        <taxon>Diaporthales</taxon>
        <taxon>Schizoparmaceae</taxon>
        <taxon>Coniella</taxon>
    </lineage>
</organism>
<dbReference type="Gene3D" id="3.40.50.150">
    <property type="entry name" value="Vaccinia Virus protein VP39"/>
    <property type="match status" value="1"/>
</dbReference>
<name>A0A2T3AJR9_9PEZI</name>
<proteinExistence type="predicted"/>
<reference evidence="2 3" key="1">
    <citation type="journal article" date="2018" name="Mycol. Prog.">
        <title>Coniella lustricola, a new species from submerged detritus.</title>
        <authorList>
            <person name="Raudabaugh D.B."/>
            <person name="Iturriaga T."/>
            <person name="Carver A."/>
            <person name="Mondo S."/>
            <person name="Pangilinan J."/>
            <person name="Lipzen A."/>
            <person name="He G."/>
            <person name="Amirebrahimi M."/>
            <person name="Grigoriev I.V."/>
            <person name="Miller A.N."/>
        </authorList>
    </citation>
    <scope>NUCLEOTIDE SEQUENCE [LARGE SCALE GENOMIC DNA]</scope>
    <source>
        <strain evidence="2 3">B22-T-1</strain>
    </source>
</reference>
<dbReference type="EMBL" id="KZ678381">
    <property type="protein sequence ID" value="PSS00805.1"/>
    <property type="molecule type" value="Genomic_DNA"/>
</dbReference>
<keyword evidence="3" id="KW-1185">Reference proteome</keyword>
<dbReference type="AlphaFoldDB" id="A0A2T3AJR9"/>
<evidence type="ECO:0000313" key="2">
    <source>
        <dbReference type="EMBL" id="PSS00805.1"/>
    </source>
</evidence>
<dbReference type="SUPFAM" id="SSF53335">
    <property type="entry name" value="S-adenosyl-L-methionine-dependent methyltransferases"/>
    <property type="match status" value="1"/>
</dbReference>
<dbReference type="InParanoid" id="A0A2T3AJR9"/>
<evidence type="ECO:0000259" key="1">
    <source>
        <dbReference type="Pfam" id="PF08242"/>
    </source>
</evidence>
<sequence>MFQVAEIRTNTLKSEADCRSARSVVEAIDEEESRQGWIQFSRVDLEELAIGSDGYDLVFCGLALHSIKHIQNVMLQVYASLKEGGLFVFSIEHPFLTAPTRTGFTKTLDGEVGRWPVDSYFEEGERGAEWLVKGVKKQHRTLTSFFALIVGALVRRHQV</sequence>
<feature type="domain" description="Methyltransferase type 12" evidence="1">
    <location>
        <begin position="24"/>
        <end position="87"/>
    </location>
</feature>
<evidence type="ECO:0000313" key="3">
    <source>
        <dbReference type="Proteomes" id="UP000241462"/>
    </source>
</evidence>
<dbReference type="Proteomes" id="UP000241462">
    <property type="component" value="Unassembled WGS sequence"/>
</dbReference>
<dbReference type="STRING" id="2025994.A0A2T3AJR9"/>